<dbReference type="PIRSF" id="PIRSF000040">
    <property type="entry name" value="MMOH_comp"/>
    <property type="match status" value="1"/>
</dbReference>
<dbReference type="GO" id="GO:0016709">
    <property type="term" value="F:oxidoreductase activity, acting on paired donors, with incorporation or reduction of molecular oxygen, NAD(P)H as one donor, and incorporation of one atom of oxygen"/>
    <property type="evidence" value="ECO:0007669"/>
    <property type="project" value="InterPro"/>
</dbReference>
<dbReference type="InterPro" id="IPR009078">
    <property type="entry name" value="Ferritin-like_SF"/>
</dbReference>
<sequence length="330" mass="38932">MELNIANIEIEPKRHTFGHIIERFGEDRPASRYEEAMYDAQPTESFHYRPQWEPEFEIYDKNRTQIKMEDWYDLLDPRKFHYMSYVSTRASQNSANEQSFDFVGKRELAQFIQPEHLNKVFEYLTPLRHYEYGANMNNLAIVDRVYGTAMMSACLFHAEDRLGMAQHITKMILLLSNNEVSKLDEGKENWLSSSKWQGLRKAVEDSFIVKDPIRLFVKQNVVFDSFVIPLMVNEFSKELFKENESTVAMLTEFITSWYEETIKWIDNVIQVMAKESDENKELLKTWIEEDISIIEKVMEDLTTFSESKENLILEVKESLLQRLAKSGINL</sequence>
<dbReference type="InterPro" id="IPR012348">
    <property type="entry name" value="RNR-like"/>
</dbReference>
<keyword evidence="1" id="KW-0560">Oxidoreductase</keyword>
<keyword evidence="2" id="KW-0503">Monooxygenase</keyword>
<protein>
    <submittedName>
        <fullName evidence="3">Phenol hydroxylase</fullName>
    </submittedName>
</protein>
<evidence type="ECO:0000256" key="2">
    <source>
        <dbReference type="ARBA" id="ARBA00023033"/>
    </source>
</evidence>
<evidence type="ECO:0000313" key="4">
    <source>
        <dbReference type="Proteomes" id="UP000289718"/>
    </source>
</evidence>
<dbReference type="RefSeq" id="WP_129061224.1">
    <property type="nucleotide sequence ID" value="NZ_NXIE01000002.1"/>
</dbReference>
<dbReference type="AlphaFoldDB" id="A0A4Q1AU20"/>
<dbReference type="Pfam" id="PF02332">
    <property type="entry name" value="Phenol_Hydrox"/>
    <property type="match status" value="1"/>
</dbReference>
<dbReference type="Gene3D" id="1.10.620.20">
    <property type="entry name" value="Ribonucleotide Reductase, subunit A"/>
    <property type="match status" value="1"/>
</dbReference>
<evidence type="ECO:0000313" key="3">
    <source>
        <dbReference type="EMBL" id="RXK13402.1"/>
    </source>
</evidence>
<dbReference type="OrthoDB" id="9806768at2"/>
<comment type="caution">
    <text evidence="3">The sequence shown here is derived from an EMBL/GenBank/DDBJ whole genome shotgun (WGS) entry which is preliminary data.</text>
</comment>
<name>A0A4Q1AU20_9BACT</name>
<keyword evidence="4" id="KW-1185">Reference proteome</keyword>
<proteinExistence type="predicted"/>
<dbReference type="EMBL" id="NXIE01000002">
    <property type="protein sequence ID" value="RXK13402.1"/>
    <property type="molecule type" value="Genomic_DNA"/>
</dbReference>
<dbReference type="InterPro" id="IPR003430">
    <property type="entry name" value="Phenol_Hydrox"/>
</dbReference>
<organism evidence="3 4">
    <name type="scientific">Halarcobacter mediterraneus</name>
    <dbReference type="NCBI Taxonomy" id="2023153"/>
    <lineage>
        <taxon>Bacteria</taxon>
        <taxon>Pseudomonadati</taxon>
        <taxon>Campylobacterota</taxon>
        <taxon>Epsilonproteobacteria</taxon>
        <taxon>Campylobacterales</taxon>
        <taxon>Arcobacteraceae</taxon>
        <taxon>Halarcobacter</taxon>
    </lineage>
</organism>
<dbReference type="SUPFAM" id="SSF47240">
    <property type="entry name" value="Ferritin-like"/>
    <property type="match status" value="1"/>
</dbReference>
<dbReference type="InterPro" id="IPR012078">
    <property type="entry name" value="MP_mOase_hydro"/>
</dbReference>
<reference evidence="3 4" key="1">
    <citation type="submission" date="2017-09" db="EMBL/GenBank/DDBJ databases">
        <title>Genomics of the genus Arcobacter.</title>
        <authorList>
            <person name="Perez-Cataluna A."/>
            <person name="Figueras M.J."/>
            <person name="Salas-Masso N."/>
        </authorList>
    </citation>
    <scope>NUCLEOTIDE SEQUENCE [LARGE SCALE GENOMIC DNA]</scope>
    <source>
        <strain evidence="3 4">F156-34</strain>
    </source>
</reference>
<dbReference type="Proteomes" id="UP000289718">
    <property type="component" value="Unassembled WGS sequence"/>
</dbReference>
<gene>
    <name evidence="3" type="ORF">CP965_06260</name>
</gene>
<accession>A0A4Q1AU20</accession>
<evidence type="ECO:0000256" key="1">
    <source>
        <dbReference type="ARBA" id="ARBA00023002"/>
    </source>
</evidence>